<name>A0A444WYX7_ARAHY</name>
<gene>
    <name evidence="2" type="ORF">Ahy_B10g101167</name>
</gene>
<evidence type="ECO:0000256" key="1">
    <source>
        <dbReference type="ARBA" id="ARBA00023125"/>
    </source>
</evidence>
<evidence type="ECO:0000313" key="3">
    <source>
        <dbReference type="Proteomes" id="UP000289738"/>
    </source>
</evidence>
<comment type="caution">
    <text evidence="2">The sequence shown here is derived from an EMBL/GenBank/DDBJ whole genome shotgun (WGS) entry which is preliminary data.</text>
</comment>
<accession>A0A444WYX7</accession>
<evidence type="ECO:0000313" key="2">
    <source>
        <dbReference type="EMBL" id="RYQ82583.1"/>
    </source>
</evidence>
<protein>
    <submittedName>
        <fullName evidence="2">Uncharacterized protein</fullName>
    </submittedName>
</protein>
<dbReference type="STRING" id="3818.A0A444WYX7"/>
<dbReference type="PANTHER" id="PTHR45844:SF9">
    <property type="entry name" value="OS09G0463900 PROTEIN"/>
    <property type="match status" value="1"/>
</dbReference>
<keyword evidence="3" id="KW-1185">Reference proteome</keyword>
<dbReference type="PANTHER" id="PTHR45844">
    <property type="entry name" value="TRANSCRIPTION FACTOR BHLH30"/>
    <property type="match status" value="1"/>
</dbReference>
<dbReference type="AlphaFoldDB" id="A0A444WYX7"/>
<keyword evidence="1" id="KW-0238">DNA-binding</keyword>
<proteinExistence type="predicted"/>
<dbReference type="InterPro" id="IPR045847">
    <property type="entry name" value="AIG1-like"/>
</dbReference>
<reference evidence="2 3" key="1">
    <citation type="submission" date="2019-01" db="EMBL/GenBank/DDBJ databases">
        <title>Sequencing of cultivated peanut Arachis hypogaea provides insights into genome evolution and oil improvement.</title>
        <authorList>
            <person name="Chen X."/>
        </authorList>
    </citation>
    <scope>NUCLEOTIDE SEQUENCE [LARGE SCALE GENOMIC DNA]</scope>
    <source>
        <strain evidence="3">cv. Fuhuasheng</strain>
        <tissue evidence="2">Leaves</tissue>
    </source>
</reference>
<dbReference type="EMBL" id="SDMP01000020">
    <property type="protein sequence ID" value="RYQ82583.1"/>
    <property type="molecule type" value="Genomic_DNA"/>
</dbReference>
<sequence length="143" mass="15854">MGEVVKQVKELKKNAEEASKGFLIPMDSNEVKVEATEEGDGSSMSYRATVCCEYPPDLLSDLRQTFDGLQLQLVSAQVSTLGDRVKNEVVYTCYCKGDMMSSVEACQVLARNLHQSLSSLLTSHPIHNRRLRCLQTSAVSCYN</sequence>
<organism evidence="2 3">
    <name type="scientific">Arachis hypogaea</name>
    <name type="common">Peanut</name>
    <dbReference type="NCBI Taxonomy" id="3818"/>
    <lineage>
        <taxon>Eukaryota</taxon>
        <taxon>Viridiplantae</taxon>
        <taxon>Streptophyta</taxon>
        <taxon>Embryophyta</taxon>
        <taxon>Tracheophyta</taxon>
        <taxon>Spermatophyta</taxon>
        <taxon>Magnoliopsida</taxon>
        <taxon>eudicotyledons</taxon>
        <taxon>Gunneridae</taxon>
        <taxon>Pentapetalae</taxon>
        <taxon>rosids</taxon>
        <taxon>fabids</taxon>
        <taxon>Fabales</taxon>
        <taxon>Fabaceae</taxon>
        <taxon>Papilionoideae</taxon>
        <taxon>50 kb inversion clade</taxon>
        <taxon>dalbergioids sensu lato</taxon>
        <taxon>Dalbergieae</taxon>
        <taxon>Pterocarpus clade</taxon>
        <taxon>Arachis</taxon>
    </lineage>
</organism>
<dbReference type="GO" id="GO:0003700">
    <property type="term" value="F:DNA-binding transcription factor activity"/>
    <property type="evidence" value="ECO:0007669"/>
    <property type="project" value="InterPro"/>
</dbReference>
<dbReference type="CDD" id="cd04873">
    <property type="entry name" value="ACT_UUR-ACR-like"/>
    <property type="match status" value="1"/>
</dbReference>
<dbReference type="GO" id="GO:0003677">
    <property type="term" value="F:DNA binding"/>
    <property type="evidence" value="ECO:0007669"/>
    <property type="project" value="UniProtKB-KW"/>
</dbReference>
<dbReference type="Proteomes" id="UP000289738">
    <property type="component" value="Chromosome B10"/>
</dbReference>